<name>A0A2G9GCL7_9LAMI</name>
<gene>
    <name evidence="1" type="ORF">CDL12_24455</name>
</gene>
<protein>
    <submittedName>
        <fullName evidence="1">Uncharacterized protein</fullName>
    </submittedName>
</protein>
<evidence type="ECO:0000313" key="1">
    <source>
        <dbReference type="EMBL" id="PIN03029.1"/>
    </source>
</evidence>
<proteinExistence type="predicted"/>
<comment type="caution">
    <text evidence="1">The sequence shown here is derived from an EMBL/GenBank/DDBJ whole genome shotgun (WGS) entry which is preliminary data.</text>
</comment>
<reference evidence="2" key="1">
    <citation type="journal article" date="2018" name="Gigascience">
        <title>Genome assembly of the Pink Ipe (Handroanthus impetiginosus, Bignoniaceae), a highly valued, ecologically keystone Neotropical timber forest tree.</title>
        <authorList>
            <person name="Silva-Junior O.B."/>
            <person name="Grattapaglia D."/>
            <person name="Novaes E."/>
            <person name="Collevatti R.G."/>
        </authorList>
    </citation>
    <scope>NUCLEOTIDE SEQUENCE [LARGE SCALE GENOMIC DNA]</scope>
    <source>
        <strain evidence="2">cv. UFG-1</strain>
    </source>
</reference>
<accession>A0A2G9GCL7</accession>
<keyword evidence="2" id="KW-1185">Reference proteome</keyword>
<dbReference type="EMBL" id="NKXS01005676">
    <property type="protein sequence ID" value="PIN03029.1"/>
    <property type="molecule type" value="Genomic_DNA"/>
</dbReference>
<sequence>MAVFLVISPDIAAAEFGEATSEIPLGRRLLGGFNTTGRGGYN</sequence>
<dbReference type="Proteomes" id="UP000231279">
    <property type="component" value="Unassembled WGS sequence"/>
</dbReference>
<dbReference type="AlphaFoldDB" id="A0A2G9GCL7"/>
<evidence type="ECO:0000313" key="2">
    <source>
        <dbReference type="Proteomes" id="UP000231279"/>
    </source>
</evidence>
<organism evidence="1 2">
    <name type="scientific">Handroanthus impetiginosus</name>
    <dbReference type="NCBI Taxonomy" id="429701"/>
    <lineage>
        <taxon>Eukaryota</taxon>
        <taxon>Viridiplantae</taxon>
        <taxon>Streptophyta</taxon>
        <taxon>Embryophyta</taxon>
        <taxon>Tracheophyta</taxon>
        <taxon>Spermatophyta</taxon>
        <taxon>Magnoliopsida</taxon>
        <taxon>eudicotyledons</taxon>
        <taxon>Gunneridae</taxon>
        <taxon>Pentapetalae</taxon>
        <taxon>asterids</taxon>
        <taxon>lamiids</taxon>
        <taxon>Lamiales</taxon>
        <taxon>Bignoniaceae</taxon>
        <taxon>Crescentiina</taxon>
        <taxon>Tabebuia alliance</taxon>
        <taxon>Handroanthus</taxon>
    </lineage>
</organism>